<dbReference type="EMBL" id="CACVBM020000333">
    <property type="protein sequence ID" value="CAA7017654.1"/>
    <property type="molecule type" value="Genomic_DNA"/>
</dbReference>
<dbReference type="PROSITE" id="PS00107">
    <property type="entry name" value="PROTEIN_KINASE_ATP"/>
    <property type="match status" value="1"/>
</dbReference>
<dbReference type="AlphaFoldDB" id="A0A6D2HWV4"/>
<dbReference type="Pfam" id="PF07714">
    <property type="entry name" value="PK_Tyr_Ser-Thr"/>
    <property type="match status" value="1"/>
</dbReference>
<dbReference type="InterPro" id="IPR011009">
    <property type="entry name" value="Kinase-like_dom_sf"/>
</dbReference>
<evidence type="ECO:0000313" key="3">
    <source>
        <dbReference type="EMBL" id="CAA7017654.1"/>
    </source>
</evidence>
<dbReference type="PROSITE" id="PS50011">
    <property type="entry name" value="PROTEIN_KINASE_DOM"/>
    <property type="match status" value="1"/>
</dbReference>
<keyword evidence="1" id="KW-0547">Nucleotide-binding</keyword>
<dbReference type="OrthoDB" id="1924358at2759"/>
<dbReference type="FunFam" id="3.30.200.20:FF:000394">
    <property type="entry name" value="Leucine-rich repeat receptor-like protein kinase"/>
    <property type="match status" value="1"/>
</dbReference>
<comment type="caution">
    <text evidence="3">The sequence shown here is derived from an EMBL/GenBank/DDBJ whole genome shotgun (WGS) entry which is preliminary data.</text>
</comment>
<dbReference type="SUPFAM" id="SSF56112">
    <property type="entry name" value="Protein kinase-like (PK-like)"/>
    <property type="match status" value="2"/>
</dbReference>
<dbReference type="Gene3D" id="1.10.510.10">
    <property type="entry name" value="Transferase(Phosphotransferase) domain 1"/>
    <property type="match status" value="2"/>
</dbReference>
<dbReference type="PANTHER" id="PTHR45631">
    <property type="entry name" value="OS07G0107800 PROTEIN-RELATED"/>
    <property type="match status" value="1"/>
</dbReference>
<dbReference type="PANTHER" id="PTHR45631:SF22">
    <property type="entry name" value="LRR RECEPTOR-LIKE SERINE_THREONINE-PROTEIN KINASE PAM74-RELATED"/>
    <property type="match status" value="1"/>
</dbReference>
<keyword evidence="4" id="KW-1185">Reference proteome</keyword>
<dbReference type="InterPro" id="IPR001245">
    <property type="entry name" value="Ser-Thr/Tyr_kinase_cat_dom"/>
</dbReference>
<dbReference type="InterPro" id="IPR017441">
    <property type="entry name" value="Protein_kinase_ATP_BS"/>
</dbReference>
<dbReference type="GO" id="GO:0005524">
    <property type="term" value="F:ATP binding"/>
    <property type="evidence" value="ECO:0007669"/>
    <property type="project" value="UniProtKB-UniRule"/>
</dbReference>
<organism evidence="3 4">
    <name type="scientific">Microthlaspi erraticum</name>
    <dbReference type="NCBI Taxonomy" id="1685480"/>
    <lineage>
        <taxon>Eukaryota</taxon>
        <taxon>Viridiplantae</taxon>
        <taxon>Streptophyta</taxon>
        <taxon>Embryophyta</taxon>
        <taxon>Tracheophyta</taxon>
        <taxon>Spermatophyta</taxon>
        <taxon>Magnoliopsida</taxon>
        <taxon>eudicotyledons</taxon>
        <taxon>Gunneridae</taxon>
        <taxon>Pentapetalae</taxon>
        <taxon>rosids</taxon>
        <taxon>malvids</taxon>
        <taxon>Brassicales</taxon>
        <taxon>Brassicaceae</taxon>
        <taxon>Coluteocarpeae</taxon>
        <taxon>Microthlaspi</taxon>
    </lineage>
</organism>
<proteinExistence type="predicted"/>
<evidence type="ECO:0000313" key="4">
    <source>
        <dbReference type="Proteomes" id="UP000467841"/>
    </source>
</evidence>
<evidence type="ECO:0000259" key="2">
    <source>
        <dbReference type="PROSITE" id="PS50011"/>
    </source>
</evidence>
<gene>
    <name evidence="3" type="ORF">MERR_LOCUS4889</name>
</gene>
<protein>
    <recommendedName>
        <fullName evidence="2">Protein kinase domain-containing protein</fullName>
    </recommendedName>
</protein>
<name>A0A6D2HWV4_9BRAS</name>
<dbReference type="GO" id="GO:0004672">
    <property type="term" value="F:protein kinase activity"/>
    <property type="evidence" value="ECO:0007669"/>
    <property type="project" value="InterPro"/>
</dbReference>
<sequence length="218" mass="24271">MAMTNKLQRVLGKGGFGVVYHGLLNGAEQVAVKLLSQSSAQGYKEFKAEVELLLRVHHINLVNLVGYCDEGEHLGLIYEYMPNGDLKQHLSGKWGGSVMSWKTRLIITVDAAQDHAREKTHIAEWVGLILQKGDIKNIIDPNLQQDYDSDSIWKALELAMSCVRASSARRPSMSQVVNDLKDCLTYENSRRRGNLGIDAKSSNEVSMNFGTEVNPKAR</sequence>
<feature type="binding site" evidence="1">
    <location>
        <position position="33"/>
    </location>
    <ligand>
        <name>ATP</name>
        <dbReference type="ChEBI" id="CHEBI:30616"/>
    </ligand>
</feature>
<reference evidence="3" key="1">
    <citation type="submission" date="2020-01" db="EMBL/GenBank/DDBJ databases">
        <authorList>
            <person name="Mishra B."/>
        </authorList>
    </citation>
    <scope>NUCLEOTIDE SEQUENCE [LARGE SCALE GENOMIC DNA]</scope>
</reference>
<dbReference type="Proteomes" id="UP000467841">
    <property type="component" value="Unassembled WGS sequence"/>
</dbReference>
<feature type="domain" description="Protein kinase" evidence="2">
    <location>
        <begin position="5"/>
        <end position="218"/>
    </location>
</feature>
<dbReference type="InterPro" id="IPR000719">
    <property type="entry name" value="Prot_kinase_dom"/>
</dbReference>
<keyword evidence="1" id="KW-0067">ATP-binding</keyword>
<accession>A0A6D2HWV4</accession>
<evidence type="ECO:0000256" key="1">
    <source>
        <dbReference type="PROSITE-ProRule" id="PRU10141"/>
    </source>
</evidence>